<name>A0ACC3SWM4_LIPKO</name>
<sequence length="1377" mass="155011">MFSPDELVAFAVEQVALEGVEGCSIARLWEIVRLKVENLDDSMKNVVWAWLCKQSGDQIIVGLNHAGTEDPRPLDTDDEDITDLPSLLHKYDDQLRVYVSQDLLWRTLTGAPKEESLLGHYPFVLLCAITRAREAGITAIDVARVTNQDPRSLFSRVNVLSNLGLIKKYPVVVKKGGKTTLLVSTRFAKADPVSSNESTSAGTETVKLRREIMEKLKLSKNGIRQRADLRRQLGMDASRYKIKVFGRCVENLENKGYIRKVYVVRASDETAKKHSCLQFVKDFPDKDAFREEEIEFQEVADEAAENEVEKSSDIEDASQEPFEVSENDKIQEFREEADETPRFNRFFPLENQVYDIVESKRTTGISSMELTRSCVGRDFTRIFNTVLTKFADTSGPDGSKSSQPRHLGQYAMVRGTDNTARVSYYRYFTLPAYRTFVQKSPDEHWGEFGPIISKSVYDDLLLLSKRPNKSRYVPEIGIGVNEEGEKIPAWHGTGHTITRLNSREVPTPAKSEPYVTDQPKRKRGRPRKNPMNESSVSHPIPVVEEATLETETQTELRESNVAPAEVEKEPVADSVERDVSMMEPPTDDTASSAASSIKPGKKISFATLRKSEPVKPGARPSSSGVSSFSIAASQRQSLILQLLEESAGVMEGGTPLLANLRSRSQNLSSTSGQLDRRTLERDTNSLINKNRLQRICISTIDGQGRPNTTWILTFPHFGVDSPEVAKFKETLMVAKDGAKRINRPIEVISNEFSFYNIVPVQSKKQRAKVQRRVEKALRTATLSVEQQQTASARLKKRMEEQAAGGRGLSLLTIGEYGTSLRRRQRKVSGAPLQPPNENRAGIELATAQIAQSSETPVSVEPSSEKPRRKRGRTDTALDPISEFVRPGKKAKYVEASESRQKRAETIKEQKKNFRRIRNTTRLGHKQADCIFRAVIITRSFYGGLAKTIDWDRVASALGEQYTAGVVQTVWPRIRQFFGGSKVLSRATQRWEHIFLDAYQNDKLVNLDFENLDIMALVKYWQENDTDVVDDEGSVGLLANLMKDNVLRDYSFVRDESSNMWLDDVYMSVSTVKTEENLTSVPFACPQDESLADMYTPNRVNEVKQLIKAVIATDESKYDPQSAKALLDKFGTILCSEAVNQMEKEKILVYTSRDLEKRVPGRNFVFSDRFNLMTKLRTEESSFQKACSFHNRLLQTFVQSKGIIMSRLAPDSSMICLMDLIANGQVELVRVNVSAGKLIEGYTSRLVDREKLDCDIVLRSSSDRQVPPLPSVDVPVPAVYADNAGDERSLIPGGRMWIDVLGDINKSWFLRLVNVVLMTIALRPGIPAAELCRKFNCILTETEINDILGWIVQKDLVELVGQKCNGYWVKEGWYHSAF</sequence>
<accession>A0ACC3SWM4</accession>
<evidence type="ECO:0000313" key="2">
    <source>
        <dbReference type="Proteomes" id="UP001433508"/>
    </source>
</evidence>
<protein>
    <submittedName>
        <fullName evidence="1">Uncharacterized protein</fullName>
    </submittedName>
</protein>
<dbReference type="EMBL" id="MU971412">
    <property type="protein sequence ID" value="KAK9235529.1"/>
    <property type="molecule type" value="Genomic_DNA"/>
</dbReference>
<reference evidence="2" key="1">
    <citation type="journal article" date="2024" name="Front. Bioeng. Biotechnol.">
        <title>Genome-scale model development and genomic sequencing of the oleaginous clade Lipomyces.</title>
        <authorList>
            <person name="Czajka J.J."/>
            <person name="Han Y."/>
            <person name="Kim J."/>
            <person name="Mondo S.J."/>
            <person name="Hofstad B.A."/>
            <person name="Robles A."/>
            <person name="Haridas S."/>
            <person name="Riley R."/>
            <person name="LaButti K."/>
            <person name="Pangilinan J."/>
            <person name="Andreopoulos W."/>
            <person name="Lipzen A."/>
            <person name="Yan J."/>
            <person name="Wang M."/>
            <person name="Ng V."/>
            <person name="Grigoriev I.V."/>
            <person name="Spatafora J.W."/>
            <person name="Magnuson J.K."/>
            <person name="Baker S.E."/>
            <person name="Pomraning K.R."/>
        </authorList>
    </citation>
    <scope>NUCLEOTIDE SEQUENCE [LARGE SCALE GENOMIC DNA]</scope>
    <source>
        <strain evidence="2">CBS 7786</strain>
    </source>
</reference>
<evidence type="ECO:0000313" key="1">
    <source>
        <dbReference type="EMBL" id="KAK9235529.1"/>
    </source>
</evidence>
<proteinExistence type="predicted"/>
<keyword evidence="2" id="KW-1185">Reference proteome</keyword>
<gene>
    <name evidence="1" type="ORF">V1525DRAFT_364812</name>
</gene>
<dbReference type="Proteomes" id="UP001433508">
    <property type="component" value="Unassembled WGS sequence"/>
</dbReference>
<comment type="caution">
    <text evidence="1">The sequence shown here is derived from an EMBL/GenBank/DDBJ whole genome shotgun (WGS) entry which is preliminary data.</text>
</comment>
<organism evidence="1 2">
    <name type="scientific">Lipomyces kononenkoae</name>
    <name type="common">Yeast</name>
    <dbReference type="NCBI Taxonomy" id="34357"/>
    <lineage>
        <taxon>Eukaryota</taxon>
        <taxon>Fungi</taxon>
        <taxon>Dikarya</taxon>
        <taxon>Ascomycota</taxon>
        <taxon>Saccharomycotina</taxon>
        <taxon>Lipomycetes</taxon>
        <taxon>Lipomycetales</taxon>
        <taxon>Lipomycetaceae</taxon>
        <taxon>Lipomyces</taxon>
    </lineage>
</organism>